<feature type="binding site" evidence="8">
    <location>
        <position position="101"/>
    </location>
    <ligand>
        <name>Zn(2+)</name>
        <dbReference type="ChEBI" id="CHEBI:29105"/>
    </ligand>
</feature>
<evidence type="ECO:0000256" key="5">
    <source>
        <dbReference type="ARBA" id="ARBA00023239"/>
    </source>
</evidence>
<evidence type="ECO:0000256" key="4">
    <source>
        <dbReference type="ARBA" id="ARBA00022833"/>
    </source>
</evidence>
<keyword evidence="3 8" id="KW-0479">Metal-binding</keyword>
<dbReference type="InterPro" id="IPR036874">
    <property type="entry name" value="Carbonic_anhydrase_sf"/>
</dbReference>
<evidence type="ECO:0000313" key="11">
    <source>
        <dbReference type="Proteomes" id="UP000198923"/>
    </source>
</evidence>
<organism evidence="10 11">
    <name type="scientific">Sinosporangium album</name>
    <dbReference type="NCBI Taxonomy" id="504805"/>
    <lineage>
        <taxon>Bacteria</taxon>
        <taxon>Bacillati</taxon>
        <taxon>Actinomycetota</taxon>
        <taxon>Actinomycetes</taxon>
        <taxon>Streptosporangiales</taxon>
        <taxon>Streptosporangiaceae</taxon>
        <taxon>Sinosporangium</taxon>
    </lineage>
</organism>
<evidence type="ECO:0000256" key="3">
    <source>
        <dbReference type="ARBA" id="ARBA00022723"/>
    </source>
</evidence>
<dbReference type="Gene3D" id="3.40.1050.10">
    <property type="entry name" value="Carbonic anhydrase"/>
    <property type="match status" value="1"/>
</dbReference>
<evidence type="ECO:0000256" key="8">
    <source>
        <dbReference type="PIRSR" id="PIRSR601765-1"/>
    </source>
</evidence>
<comment type="function">
    <text evidence="6">Catalyzes the reversible hydration of carbon dioxide to form bicarbonate.</text>
</comment>
<evidence type="ECO:0000256" key="7">
    <source>
        <dbReference type="ARBA" id="ARBA00048348"/>
    </source>
</evidence>
<dbReference type="GO" id="GO:0008270">
    <property type="term" value="F:zinc ion binding"/>
    <property type="evidence" value="ECO:0007669"/>
    <property type="project" value="UniProtKB-UniRule"/>
</dbReference>
<feature type="binding site" evidence="8">
    <location>
        <position position="40"/>
    </location>
    <ligand>
        <name>Zn(2+)</name>
        <dbReference type="ChEBI" id="CHEBI:29105"/>
    </ligand>
</feature>
<dbReference type="InterPro" id="IPR015892">
    <property type="entry name" value="Carbonic_anhydrase_CS"/>
</dbReference>
<dbReference type="EC" id="4.2.1.1" evidence="2 9"/>
<dbReference type="AlphaFoldDB" id="A0A1G7Z1X4"/>
<keyword evidence="11" id="KW-1185">Reference proteome</keyword>
<dbReference type="PROSITE" id="PS00704">
    <property type="entry name" value="PROK_CO2_ANHYDRASE_1"/>
    <property type="match status" value="1"/>
</dbReference>
<evidence type="ECO:0000256" key="2">
    <source>
        <dbReference type="ARBA" id="ARBA00012925"/>
    </source>
</evidence>
<comment type="cofactor">
    <cofactor evidence="8">
        <name>Zn(2+)</name>
        <dbReference type="ChEBI" id="CHEBI:29105"/>
    </cofactor>
    <text evidence="8">Binds 1 zinc ion per subunit.</text>
</comment>
<dbReference type="SUPFAM" id="SSF53056">
    <property type="entry name" value="beta-carbonic anhydrase, cab"/>
    <property type="match status" value="1"/>
</dbReference>
<dbReference type="SMART" id="SM00947">
    <property type="entry name" value="Pro_CA"/>
    <property type="match status" value="1"/>
</dbReference>
<dbReference type="STRING" id="504805.SAMN05421505_110157"/>
<dbReference type="PANTHER" id="PTHR11002:SF76">
    <property type="entry name" value="CARBONIC ANHYDRASE"/>
    <property type="match status" value="1"/>
</dbReference>
<dbReference type="PROSITE" id="PS00705">
    <property type="entry name" value="PROK_CO2_ANHYDRASE_2"/>
    <property type="match status" value="1"/>
</dbReference>
<proteinExistence type="inferred from homology"/>
<evidence type="ECO:0000313" key="10">
    <source>
        <dbReference type="EMBL" id="SDH02713.1"/>
    </source>
</evidence>
<dbReference type="Pfam" id="PF00484">
    <property type="entry name" value="Pro_CA"/>
    <property type="match status" value="1"/>
</dbReference>
<dbReference type="OrthoDB" id="9771198at2"/>
<comment type="similarity">
    <text evidence="1 9">Belongs to the beta-class carbonic anhydrase family.</text>
</comment>
<name>A0A1G7Z1X4_9ACTN</name>
<sequence length="202" mass="22201">MKDLLEKARSFSQRIGVEREKYRKLAAGQSPDALFIACSDSRVMPALITVARPGQLFELRNAGNIVPPYGYQTPSGEVATIEYAVNVLKVRDIVVCGHSHCGALGALARNDDLSALPAIGKWLELAKSPLAHALGRPPEDPSLLDLGQRHVVAQLAALRTYPAIQRLLDTNDISLHGWFYKVDTGEVREFDGREDFRVHGAF</sequence>
<dbReference type="EMBL" id="FNCN01000010">
    <property type="protein sequence ID" value="SDH02713.1"/>
    <property type="molecule type" value="Genomic_DNA"/>
</dbReference>
<evidence type="ECO:0000256" key="9">
    <source>
        <dbReference type="RuleBase" id="RU003956"/>
    </source>
</evidence>
<reference evidence="10 11" key="1">
    <citation type="submission" date="2016-10" db="EMBL/GenBank/DDBJ databases">
        <authorList>
            <person name="de Groot N.N."/>
        </authorList>
    </citation>
    <scope>NUCLEOTIDE SEQUENCE [LARGE SCALE GENOMIC DNA]</scope>
    <source>
        <strain evidence="10 11">CPCC 201354</strain>
    </source>
</reference>
<dbReference type="GO" id="GO:0015976">
    <property type="term" value="P:carbon utilization"/>
    <property type="evidence" value="ECO:0007669"/>
    <property type="project" value="InterPro"/>
</dbReference>
<keyword evidence="5 9" id="KW-0456">Lyase</keyword>
<accession>A0A1G7Z1X4</accession>
<feature type="binding site" evidence="8">
    <location>
        <position position="38"/>
    </location>
    <ligand>
        <name>Zn(2+)</name>
        <dbReference type="ChEBI" id="CHEBI:29105"/>
    </ligand>
</feature>
<dbReference type="GO" id="GO:0004089">
    <property type="term" value="F:carbonate dehydratase activity"/>
    <property type="evidence" value="ECO:0007669"/>
    <property type="project" value="UniProtKB-UniRule"/>
</dbReference>
<dbReference type="InterPro" id="IPR001765">
    <property type="entry name" value="Carbonic_anhydrase"/>
</dbReference>
<dbReference type="PANTHER" id="PTHR11002">
    <property type="entry name" value="CARBONIC ANHYDRASE"/>
    <property type="match status" value="1"/>
</dbReference>
<keyword evidence="4 8" id="KW-0862">Zinc</keyword>
<dbReference type="RefSeq" id="WP_093170697.1">
    <property type="nucleotide sequence ID" value="NZ_FNCN01000010.1"/>
</dbReference>
<comment type="function">
    <text evidence="9">Reversible hydration of carbon dioxide.</text>
</comment>
<comment type="catalytic activity">
    <reaction evidence="7 9">
        <text>hydrogencarbonate + H(+) = CO2 + H2O</text>
        <dbReference type="Rhea" id="RHEA:10748"/>
        <dbReference type="ChEBI" id="CHEBI:15377"/>
        <dbReference type="ChEBI" id="CHEBI:15378"/>
        <dbReference type="ChEBI" id="CHEBI:16526"/>
        <dbReference type="ChEBI" id="CHEBI:17544"/>
        <dbReference type="EC" id="4.2.1.1"/>
    </reaction>
</comment>
<gene>
    <name evidence="10" type="ORF">SAMN05421505_110157</name>
</gene>
<evidence type="ECO:0000256" key="6">
    <source>
        <dbReference type="ARBA" id="ARBA00024993"/>
    </source>
</evidence>
<feature type="binding site" evidence="8">
    <location>
        <position position="98"/>
    </location>
    <ligand>
        <name>Zn(2+)</name>
        <dbReference type="ChEBI" id="CHEBI:29105"/>
    </ligand>
</feature>
<dbReference type="Proteomes" id="UP000198923">
    <property type="component" value="Unassembled WGS sequence"/>
</dbReference>
<protein>
    <recommendedName>
        <fullName evidence="2 9">Carbonic anhydrase</fullName>
        <ecNumber evidence="2 9">4.2.1.1</ecNumber>
    </recommendedName>
    <alternativeName>
        <fullName evidence="9">Carbonate dehydratase</fullName>
    </alternativeName>
</protein>
<evidence type="ECO:0000256" key="1">
    <source>
        <dbReference type="ARBA" id="ARBA00006217"/>
    </source>
</evidence>